<proteinExistence type="predicted"/>
<feature type="domain" description="Treble clef zinc finger" evidence="1">
    <location>
        <begin position="2"/>
        <end position="32"/>
    </location>
</feature>
<gene>
    <name evidence="2" type="ORF">CN495_33005</name>
</gene>
<evidence type="ECO:0000313" key="3">
    <source>
        <dbReference type="Proteomes" id="UP000219897"/>
    </source>
</evidence>
<dbReference type="AlphaFoldDB" id="A0ABD6RXG3"/>
<accession>A0ABD6RXG3</accession>
<dbReference type="Pfam" id="PF14311">
    <property type="entry name" value="DUF4379"/>
    <property type="match status" value="1"/>
</dbReference>
<dbReference type="Proteomes" id="UP000219897">
    <property type="component" value="Unassembled WGS sequence"/>
</dbReference>
<dbReference type="InterPro" id="IPR025487">
    <property type="entry name" value="DUF4379"/>
</dbReference>
<sequence>MKVWWKCEKGHEWKTEISSRTSKNTKCPYCIGRLATPETCLQATHPMPINL</sequence>
<evidence type="ECO:0000313" key="2">
    <source>
        <dbReference type="EMBL" id="PER41788.1"/>
    </source>
</evidence>
<feature type="non-terminal residue" evidence="2">
    <location>
        <position position="51"/>
    </location>
</feature>
<protein>
    <recommendedName>
        <fullName evidence="1">Treble clef zinc finger domain-containing protein</fullName>
    </recommendedName>
</protein>
<dbReference type="RefSeq" id="WP_176524385.1">
    <property type="nucleotide sequence ID" value="NZ_NTYF01000205.1"/>
</dbReference>
<comment type="caution">
    <text evidence="2">The sequence shown here is derived from an EMBL/GenBank/DDBJ whole genome shotgun (WGS) entry which is preliminary data.</text>
</comment>
<organism evidence="2 3">
    <name type="scientific">Bacillus thuringiensis</name>
    <dbReference type="NCBI Taxonomy" id="1428"/>
    <lineage>
        <taxon>Bacteria</taxon>
        <taxon>Bacillati</taxon>
        <taxon>Bacillota</taxon>
        <taxon>Bacilli</taxon>
        <taxon>Bacillales</taxon>
        <taxon>Bacillaceae</taxon>
        <taxon>Bacillus</taxon>
        <taxon>Bacillus cereus group</taxon>
    </lineage>
</organism>
<evidence type="ECO:0000259" key="1">
    <source>
        <dbReference type="Pfam" id="PF14311"/>
    </source>
</evidence>
<dbReference type="EMBL" id="NTYF01000205">
    <property type="protein sequence ID" value="PER41788.1"/>
    <property type="molecule type" value="Genomic_DNA"/>
</dbReference>
<name>A0ABD6RXG3_BACTU</name>
<reference evidence="2 3" key="1">
    <citation type="submission" date="2017-09" db="EMBL/GenBank/DDBJ databases">
        <title>Large-scale bioinformatics analysis of Bacillus genomes uncovers conserved roles of natural products in bacterial physiology.</title>
        <authorList>
            <consortium name="Agbiome Team Llc"/>
            <person name="Bleich R.M."/>
            <person name="Kirk G.J."/>
            <person name="Santa Maria K.C."/>
            <person name="Allen S.E."/>
            <person name="Farag S."/>
            <person name="Shank E.A."/>
            <person name="Bowers A."/>
        </authorList>
    </citation>
    <scope>NUCLEOTIDE SEQUENCE [LARGE SCALE GENOMIC DNA]</scope>
    <source>
        <strain evidence="2 3">AFS005140</strain>
    </source>
</reference>